<evidence type="ECO:0000313" key="2">
    <source>
        <dbReference type="EMBL" id="KAF5386947.1"/>
    </source>
</evidence>
<keyword evidence="3" id="KW-1185">Reference proteome</keyword>
<protein>
    <submittedName>
        <fullName evidence="2">Uncharacterized protein</fullName>
    </submittedName>
</protein>
<dbReference type="AlphaFoldDB" id="A0A8H5MAN0"/>
<evidence type="ECO:0000256" key="1">
    <source>
        <dbReference type="SAM" id="Coils"/>
    </source>
</evidence>
<accession>A0A8H5MAN0</accession>
<gene>
    <name evidence="2" type="ORF">D9615_002021</name>
</gene>
<keyword evidence="1" id="KW-0175">Coiled coil</keyword>
<evidence type="ECO:0000313" key="3">
    <source>
        <dbReference type="Proteomes" id="UP000565441"/>
    </source>
</evidence>
<organism evidence="2 3">
    <name type="scientific">Tricholomella constricta</name>
    <dbReference type="NCBI Taxonomy" id="117010"/>
    <lineage>
        <taxon>Eukaryota</taxon>
        <taxon>Fungi</taxon>
        <taxon>Dikarya</taxon>
        <taxon>Basidiomycota</taxon>
        <taxon>Agaricomycotina</taxon>
        <taxon>Agaricomycetes</taxon>
        <taxon>Agaricomycetidae</taxon>
        <taxon>Agaricales</taxon>
        <taxon>Tricholomatineae</taxon>
        <taxon>Lyophyllaceae</taxon>
        <taxon>Tricholomella</taxon>
    </lineage>
</organism>
<dbReference type="EMBL" id="JAACJP010000002">
    <property type="protein sequence ID" value="KAF5386947.1"/>
    <property type="molecule type" value="Genomic_DNA"/>
</dbReference>
<comment type="caution">
    <text evidence="2">The sequence shown here is derived from an EMBL/GenBank/DDBJ whole genome shotgun (WGS) entry which is preliminary data.</text>
</comment>
<sequence length="367" mass="44173">MEATPPPPTDHLSHRLHLFTNELFTNDDDPHAWYRRWEVSFVWKIDTASAKGSHIRRHIHRQRIEEIRRYQQVFDPGHHYLVVKVKLLDEMSFKYIRLECFATNDFDRRDPGEEDSLANGDDLFRTYYRIPKRRKSPSLCYMILYGWPLRGLIEKFEFLEFEHRPTFLDLTILSKVALGEYGEYRSFSHHSFWYSKIILEVFSRNVPGDRVIEPGTTGLKYDWELDIASGKRKKKIKPLDFLPQMVDKAQMKFKEERKKKLALFDRLEAEYQTVRRWIKIEKPNMQHEAAMRQWRAEVYTTRQQIAENLRRNMHEEKMRAMDRRLETMIKEIEETLKAKERTAETEEGFTKLEEIKSRVRVLVESPS</sequence>
<name>A0A8H5MAN0_9AGAR</name>
<proteinExistence type="predicted"/>
<reference evidence="2 3" key="1">
    <citation type="journal article" date="2020" name="ISME J.">
        <title>Uncovering the hidden diversity of litter-decomposition mechanisms in mushroom-forming fungi.</title>
        <authorList>
            <person name="Floudas D."/>
            <person name="Bentzer J."/>
            <person name="Ahren D."/>
            <person name="Johansson T."/>
            <person name="Persson P."/>
            <person name="Tunlid A."/>
        </authorList>
    </citation>
    <scope>NUCLEOTIDE SEQUENCE [LARGE SCALE GENOMIC DNA]</scope>
    <source>
        <strain evidence="2 3">CBS 661.87</strain>
    </source>
</reference>
<feature type="coiled-coil region" evidence="1">
    <location>
        <begin position="311"/>
        <end position="342"/>
    </location>
</feature>
<dbReference type="Proteomes" id="UP000565441">
    <property type="component" value="Unassembled WGS sequence"/>
</dbReference>